<evidence type="ECO:0000313" key="4">
    <source>
        <dbReference type="Proteomes" id="UP000800235"/>
    </source>
</evidence>
<evidence type="ECO:0000313" key="3">
    <source>
        <dbReference type="EMBL" id="KAF2434896.1"/>
    </source>
</evidence>
<dbReference type="InterPro" id="IPR019734">
    <property type="entry name" value="TPR_rpt"/>
</dbReference>
<dbReference type="Pfam" id="PF13374">
    <property type="entry name" value="TPR_10"/>
    <property type="match status" value="2"/>
</dbReference>
<feature type="repeat" description="TPR" evidence="1">
    <location>
        <begin position="609"/>
        <end position="642"/>
    </location>
</feature>
<dbReference type="PRINTS" id="PR00364">
    <property type="entry name" value="DISEASERSIST"/>
</dbReference>
<dbReference type="OrthoDB" id="674604at2759"/>
<dbReference type="Pfam" id="PF00931">
    <property type="entry name" value="NB-ARC"/>
    <property type="match status" value="1"/>
</dbReference>
<dbReference type="GO" id="GO:0043531">
    <property type="term" value="F:ADP binding"/>
    <property type="evidence" value="ECO:0007669"/>
    <property type="project" value="InterPro"/>
</dbReference>
<dbReference type="Proteomes" id="UP000800235">
    <property type="component" value="Unassembled WGS sequence"/>
</dbReference>
<dbReference type="PANTHER" id="PTHR46082">
    <property type="entry name" value="ATP/GTP-BINDING PROTEIN-RELATED"/>
    <property type="match status" value="1"/>
</dbReference>
<dbReference type="InterPro" id="IPR002182">
    <property type="entry name" value="NB-ARC"/>
</dbReference>
<gene>
    <name evidence="3" type="ORF">EJ08DRAFT_724320</name>
</gene>
<evidence type="ECO:0000256" key="1">
    <source>
        <dbReference type="PROSITE-ProRule" id="PRU00339"/>
    </source>
</evidence>
<reference evidence="3" key="1">
    <citation type="journal article" date="2020" name="Stud. Mycol.">
        <title>101 Dothideomycetes genomes: a test case for predicting lifestyles and emergence of pathogens.</title>
        <authorList>
            <person name="Haridas S."/>
            <person name="Albert R."/>
            <person name="Binder M."/>
            <person name="Bloem J."/>
            <person name="Labutti K."/>
            <person name="Salamov A."/>
            <person name="Andreopoulos B."/>
            <person name="Baker S."/>
            <person name="Barry K."/>
            <person name="Bills G."/>
            <person name="Bluhm B."/>
            <person name="Cannon C."/>
            <person name="Castanera R."/>
            <person name="Culley D."/>
            <person name="Daum C."/>
            <person name="Ezra D."/>
            <person name="Gonzalez J."/>
            <person name="Henrissat B."/>
            <person name="Kuo A."/>
            <person name="Liang C."/>
            <person name="Lipzen A."/>
            <person name="Lutzoni F."/>
            <person name="Magnuson J."/>
            <person name="Mondo S."/>
            <person name="Nolan M."/>
            <person name="Ohm R."/>
            <person name="Pangilinan J."/>
            <person name="Park H.-J."/>
            <person name="Ramirez L."/>
            <person name="Alfaro M."/>
            <person name="Sun H."/>
            <person name="Tritt A."/>
            <person name="Yoshinaga Y."/>
            <person name="Zwiers L.-H."/>
            <person name="Turgeon B."/>
            <person name="Goodwin S."/>
            <person name="Spatafora J."/>
            <person name="Crous P."/>
            <person name="Grigoriev I."/>
        </authorList>
    </citation>
    <scope>NUCLEOTIDE SEQUENCE</scope>
    <source>
        <strain evidence="3">CBS 130266</strain>
    </source>
</reference>
<dbReference type="Gene3D" id="1.25.40.10">
    <property type="entry name" value="Tetratricopeptide repeat domain"/>
    <property type="match status" value="2"/>
</dbReference>
<feature type="repeat" description="TPR" evidence="1">
    <location>
        <begin position="525"/>
        <end position="558"/>
    </location>
</feature>
<organism evidence="3 4">
    <name type="scientific">Tothia fuscella</name>
    <dbReference type="NCBI Taxonomy" id="1048955"/>
    <lineage>
        <taxon>Eukaryota</taxon>
        <taxon>Fungi</taxon>
        <taxon>Dikarya</taxon>
        <taxon>Ascomycota</taxon>
        <taxon>Pezizomycotina</taxon>
        <taxon>Dothideomycetes</taxon>
        <taxon>Pleosporomycetidae</taxon>
        <taxon>Venturiales</taxon>
        <taxon>Cylindrosympodiaceae</taxon>
        <taxon>Tothia</taxon>
    </lineage>
</organism>
<dbReference type="InterPro" id="IPR053137">
    <property type="entry name" value="NLR-like"/>
</dbReference>
<evidence type="ECO:0000259" key="2">
    <source>
        <dbReference type="Pfam" id="PF00931"/>
    </source>
</evidence>
<comment type="caution">
    <text evidence="3">The sequence shown here is derived from an EMBL/GenBank/DDBJ whole genome shotgun (WGS) entry which is preliminary data.</text>
</comment>
<dbReference type="Pfam" id="PF13424">
    <property type="entry name" value="TPR_12"/>
    <property type="match status" value="3"/>
</dbReference>
<dbReference type="Gene3D" id="3.40.50.300">
    <property type="entry name" value="P-loop containing nucleotide triphosphate hydrolases"/>
    <property type="match status" value="1"/>
</dbReference>
<proteinExistence type="predicted"/>
<dbReference type="EMBL" id="MU007015">
    <property type="protein sequence ID" value="KAF2434896.1"/>
    <property type="molecule type" value="Genomic_DNA"/>
</dbReference>
<protein>
    <submittedName>
        <fullName evidence="3">TPR-like protein</fullName>
    </submittedName>
</protein>
<keyword evidence="4" id="KW-1185">Reference proteome</keyword>
<dbReference type="PROSITE" id="PS50005">
    <property type="entry name" value="TPR"/>
    <property type="match status" value="3"/>
</dbReference>
<dbReference type="NCBIfam" id="NF040586">
    <property type="entry name" value="FxSxx_TPR"/>
    <property type="match status" value="1"/>
</dbReference>
<accession>A0A9P4P026</accession>
<name>A0A9P4P026_9PEZI</name>
<dbReference type="SUPFAM" id="SSF48452">
    <property type="entry name" value="TPR-like"/>
    <property type="match status" value="2"/>
</dbReference>
<dbReference type="SUPFAM" id="SSF52540">
    <property type="entry name" value="P-loop containing nucleoside triphosphate hydrolases"/>
    <property type="match status" value="1"/>
</dbReference>
<feature type="repeat" description="TPR" evidence="1">
    <location>
        <begin position="440"/>
        <end position="473"/>
    </location>
</feature>
<dbReference type="SMART" id="SM00028">
    <property type="entry name" value="TPR"/>
    <property type="match status" value="7"/>
</dbReference>
<sequence>MRETLSGDTGRQAVTLQGLGGIGKTQLAIAYAKAHRKDYSAIFWVNIKDEESAKQSYSRLARRISQEYPSISPLSRLAYDSKPDEIVEAVKRWLERAKNIRWLMVFDNYDTPKVPGSTDPSLVNIWKFLPEAHHGAVIVTTRSSKVNIGHRIKVGKLEDIRDSLQILSDISHREGVIDDPDAAELAKELDGLPLALATAGAYLDQVATSFTEYLRLYRVSWLRLQHATPELSTYEDRQLYSTWQVSLDHIKRQNELSAKLLQLWAYFDNQDLWFELLREGSTLGSEWLCQLTEDELCFNQVVRVLCDHGLIEVDQSSGEGEVESKGYAMHSCVHSWTVHMLNQEWDSRMAEFALHCIARHLLNKNTQNSWVLQRRPLRHLAKCCDWFLDGRLDDDGREWFLYAFGYVHSYQGRFEEAEKMYLRALAGHEKARGPEDTFTLDMVHNLGMLYTDQGRLDEAEKMYQRALQGYKKAFGPDNIRSTLVTVNNLGTLYATQGKLAEADKMFIWALQGYEKIPEPTHKFILTTVHNLGRLYMTQGKSTEAEEMFARALQGKEKAFGLKHKSTLSTINNLGLLYLDQDKLHGAESMFTRAMQGYEEAVGLKHISILDTINNLGVVYTKQGRLAEAEKMFTRALQGTEEAVGSKHMLTLTTMNDLGKLRVDQNKLDEAGEIYMRALQGWEETVGPKHISTLSTISNLGALYAKQGELSKAEELNKRALQGYEEVLGSILISSHVPALNTMVELANLFSTKNENELARTMYLKALPGFTMVQGSSSNACREIEHKLAVLDLLPVTAGVYNAGNKMPVKRKSIPA</sequence>
<dbReference type="PANTHER" id="PTHR46082:SF6">
    <property type="entry name" value="AAA+ ATPASE DOMAIN-CONTAINING PROTEIN-RELATED"/>
    <property type="match status" value="1"/>
</dbReference>
<dbReference type="InterPro" id="IPR027417">
    <property type="entry name" value="P-loop_NTPase"/>
</dbReference>
<keyword evidence="1" id="KW-0802">TPR repeat</keyword>
<feature type="domain" description="NB-ARC" evidence="2">
    <location>
        <begin position="3"/>
        <end position="146"/>
    </location>
</feature>
<dbReference type="AlphaFoldDB" id="A0A9P4P026"/>
<dbReference type="InterPro" id="IPR011990">
    <property type="entry name" value="TPR-like_helical_dom_sf"/>
</dbReference>
<dbReference type="PROSITE" id="PS50293">
    <property type="entry name" value="TPR_REGION"/>
    <property type="match status" value="1"/>
</dbReference>